<evidence type="ECO:0008006" key="4">
    <source>
        <dbReference type="Google" id="ProtNLM"/>
    </source>
</evidence>
<protein>
    <recommendedName>
        <fullName evidence="4">Phenylalanyl-tRNA synthetase subunit beta</fullName>
    </recommendedName>
</protein>
<dbReference type="OrthoDB" id="1467932at2"/>
<evidence type="ECO:0000313" key="2">
    <source>
        <dbReference type="EMBL" id="SKC79061.1"/>
    </source>
</evidence>
<keyword evidence="3" id="KW-1185">Reference proteome</keyword>
<dbReference type="Proteomes" id="UP000190961">
    <property type="component" value="Unassembled WGS sequence"/>
</dbReference>
<feature type="coiled-coil region" evidence="1">
    <location>
        <begin position="10"/>
        <end position="51"/>
    </location>
</feature>
<organism evidence="2 3">
    <name type="scientific">Ohtaekwangia koreensis</name>
    <dbReference type="NCBI Taxonomy" id="688867"/>
    <lineage>
        <taxon>Bacteria</taxon>
        <taxon>Pseudomonadati</taxon>
        <taxon>Bacteroidota</taxon>
        <taxon>Cytophagia</taxon>
        <taxon>Cytophagales</taxon>
        <taxon>Fulvivirgaceae</taxon>
        <taxon>Ohtaekwangia</taxon>
    </lineage>
</organism>
<dbReference type="SUPFAM" id="SSF75704">
    <property type="entry name" value="Mitotic arrest deficient-like 1, Mad1"/>
    <property type="match status" value="1"/>
</dbReference>
<proteinExistence type="predicted"/>
<dbReference type="EMBL" id="FUZU01000002">
    <property type="protein sequence ID" value="SKC79061.1"/>
    <property type="molecule type" value="Genomic_DNA"/>
</dbReference>
<evidence type="ECO:0000313" key="3">
    <source>
        <dbReference type="Proteomes" id="UP000190961"/>
    </source>
</evidence>
<dbReference type="AlphaFoldDB" id="A0A1T5LT28"/>
<accession>A0A1T5LT28</accession>
<gene>
    <name evidence="2" type="ORF">SAMN05660236_3864</name>
</gene>
<evidence type="ECO:0000256" key="1">
    <source>
        <dbReference type="SAM" id="Coils"/>
    </source>
</evidence>
<sequence length="98" mass="11430">MDQELLKSNLTGLERKLVVLINEHKNLKEEIKNLKVENQELKSAIKVRDEQINGFHNQLKITKIVDNLNPEDGSVLELKKKVDEYIREIDKCIAHLSR</sequence>
<reference evidence="2 3" key="1">
    <citation type="submission" date="2017-02" db="EMBL/GenBank/DDBJ databases">
        <authorList>
            <person name="Peterson S.W."/>
        </authorList>
    </citation>
    <scope>NUCLEOTIDE SEQUENCE [LARGE SCALE GENOMIC DNA]</scope>
    <source>
        <strain evidence="2 3">DSM 25262</strain>
    </source>
</reference>
<dbReference type="STRING" id="688867.SAMN05660236_3864"/>
<dbReference type="RefSeq" id="WP_079688493.1">
    <property type="nucleotide sequence ID" value="NZ_FUZU01000002.1"/>
</dbReference>
<name>A0A1T5LT28_9BACT</name>
<keyword evidence="1" id="KW-0175">Coiled coil</keyword>